<dbReference type="PROSITE" id="PS00398">
    <property type="entry name" value="RECOMBINASES_2"/>
    <property type="match status" value="1"/>
</dbReference>
<dbReference type="GO" id="GO:0015074">
    <property type="term" value="P:DNA integration"/>
    <property type="evidence" value="ECO:0007669"/>
    <property type="project" value="UniProtKB-KW"/>
</dbReference>
<dbReference type="Pfam" id="PF07508">
    <property type="entry name" value="Recombinase"/>
    <property type="match status" value="1"/>
</dbReference>
<feature type="coiled-coil region" evidence="4">
    <location>
        <begin position="367"/>
        <end position="421"/>
    </location>
</feature>
<gene>
    <name evidence="5" type="ORF">FVB16_12775</name>
</gene>
<dbReference type="Gene3D" id="3.90.1750.20">
    <property type="entry name" value="Putative Large Serine Recombinase, Chain B, Domain 2"/>
    <property type="match status" value="1"/>
</dbReference>
<dbReference type="InterPro" id="IPR006118">
    <property type="entry name" value="Recombinase_CS"/>
</dbReference>
<keyword evidence="2" id="KW-0238">DNA-binding</keyword>
<keyword evidence="1" id="KW-0229">DNA integration</keyword>
<dbReference type="AlphaFoldDB" id="A0A3L5M8R2"/>
<keyword evidence="4" id="KW-0175">Coiled coil</keyword>
<evidence type="ECO:0000256" key="1">
    <source>
        <dbReference type="ARBA" id="ARBA00022908"/>
    </source>
</evidence>
<dbReference type="EMBL" id="VOTT01000229">
    <property type="protein sequence ID" value="MPU49693.1"/>
    <property type="molecule type" value="Genomic_DNA"/>
</dbReference>
<dbReference type="PROSITE" id="PS51736">
    <property type="entry name" value="RECOMBINASES_3"/>
    <property type="match status" value="1"/>
</dbReference>
<evidence type="ECO:0000256" key="3">
    <source>
        <dbReference type="ARBA" id="ARBA00023172"/>
    </source>
</evidence>
<dbReference type="Gene3D" id="3.40.50.1390">
    <property type="entry name" value="Resolvase, N-terminal catalytic domain"/>
    <property type="match status" value="1"/>
</dbReference>
<dbReference type="GO" id="GO:0000150">
    <property type="term" value="F:DNA strand exchange activity"/>
    <property type="evidence" value="ECO:0007669"/>
    <property type="project" value="InterPro"/>
</dbReference>
<dbReference type="Pfam" id="PF00239">
    <property type="entry name" value="Resolvase"/>
    <property type="match status" value="1"/>
</dbReference>
<protein>
    <submittedName>
        <fullName evidence="5">Recombinase family protein</fullName>
    </submittedName>
</protein>
<evidence type="ECO:0000256" key="4">
    <source>
        <dbReference type="SAM" id="Coils"/>
    </source>
</evidence>
<dbReference type="PANTHER" id="PTHR30461:SF2">
    <property type="entry name" value="SERINE RECOMBINASE PINE-RELATED"/>
    <property type="match status" value="1"/>
</dbReference>
<dbReference type="GO" id="GO:0003677">
    <property type="term" value="F:DNA binding"/>
    <property type="evidence" value="ECO:0007669"/>
    <property type="project" value="UniProtKB-KW"/>
</dbReference>
<dbReference type="PROSITE" id="PS51737">
    <property type="entry name" value="RECOMBINASE_DNA_BIND"/>
    <property type="match status" value="1"/>
</dbReference>
<dbReference type="InterPro" id="IPR036162">
    <property type="entry name" value="Resolvase-like_N_sf"/>
</dbReference>
<dbReference type="PANTHER" id="PTHR30461">
    <property type="entry name" value="DNA-INVERTASE FROM LAMBDOID PROPHAGE"/>
    <property type="match status" value="1"/>
</dbReference>
<evidence type="ECO:0000256" key="2">
    <source>
        <dbReference type="ARBA" id="ARBA00023125"/>
    </source>
</evidence>
<sequence>MRRAISYIRFSSERQLKGDSVRRQSKLVTDWLDKNPEFYLDSSLSFKDLGKSAFSGKHLKGGLGDFLTAIEKGLVKAGDTLLIESLDRLSRQDIDIASELLRRILRAGVDIVTLSDGEHYTRESLKDPLSLIKSILIMQRAHEESLRKSERVQAAWNRKKELISEGIKVSRRCPAWLRLNDDRRTFTIIPDKVEVVKRAFDLRLQGLSFWAITRTLNDEGHLSLNQYTPKQKGWSDTAVKKLLRNRAVIGCFTPAGREEVQGYYPAIISESLFYRVQQLNTGQYGRASVSSNPLSVNLFRGIIKCSECGATIVLGGYALKRFGMYRCPNRSANRCSAKAISRKQTDTTILYMLALCDRFETENTDTIDSLKLQREDLQRKISKMAELAIELDDMTIITEKLRDMKNALSKLNHDIEEETKRIKAITTGSLKDIDRTTKEGMIETQLLIKGVLKEIVIDAAKRRCKVTFHNGKVIDLPITENPSEDVTEAIQSLSEVTERGLIDVDVVAI</sequence>
<dbReference type="InterPro" id="IPR050639">
    <property type="entry name" value="SSR_resolvase"/>
</dbReference>
<dbReference type="CDD" id="cd00338">
    <property type="entry name" value="Ser_Recombinase"/>
    <property type="match status" value="1"/>
</dbReference>
<comment type="caution">
    <text evidence="5">The sequence shown here is derived from an EMBL/GenBank/DDBJ whole genome shotgun (WGS) entry which is preliminary data.</text>
</comment>
<organism evidence="5 6">
    <name type="scientific">Escherichia coli</name>
    <dbReference type="NCBI Taxonomy" id="562"/>
    <lineage>
        <taxon>Bacteria</taxon>
        <taxon>Pseudomonadati</taxon>
        <taxon>Pseudomonadota</taxon>
        <taxon>Gammaproteobacteria</taxon>
        <taxon>Enterobacterales</taxon>
        <taxon>Enterobacteriaceae</taxon>
        <taxon>Escherichia</taxon>
    </lineage>
</organism>
<dbReference type="InterPro" id="IPR011109">
    <property type="entry name" value="DNA_bind_recombinase_dom"/>
</dbReference>
<dbReference type="InterPro" id="IPR006119">
    <property type="entry name" value="Resolv_N"/>
</dbReference>
<reference evidence="5 6" key="1">
    <citation type="submission" date="2019-08" db="EMBL/GenBank/DDBJ databases">
        <title>Identification of Water Treatment Resistant and Multidrug Resistant Urinary Pathogenic Escherichia coli in Wastewater.</title>
        <authorList>
            <person name="Neumann N."/>
        </authorList>
    </citation>
    <scope>NUCLEOTIDE SEQUENCE [LARGE SCALE GENOMIC DNA]</scope>
    <source>
        <strain evidence="5 6">WU2356</strain>
    </source>
</reference>
<dbReference type="Pfam" id="PF13408">
    <property type="entry name" value="Zn_ribbon_recom"/>
    <property type="match status" value="1"/>
</dbReference>
<evidence type="ECO:0000313" key="5">
    <source>
        <dbReference type="EMBL" id="MPU49693.1"/>
    </source>
</evidence>
<name>A0A3L5M8R2_ECOLX</name>
<proteinExistence type="predicted"/>
<accession>A0A3L5M8R2</accession>
<dbReference type="SMART" id="SM00857">
    <property type="entry name" value="Resolvase"/>
    <property type="match status" value="1"/>
</dbReference>
<dbReference type="SUPFAM" id="SSF53041">
    <property type="entry name" value="Resolvase-like"/>
    <property type="match status" value="1"/>
</dbReference>
<evidence type="ECO:0000313" key="6">
    <source>
        <dbReference type="Proteomes" id="UP000392867"/>
    </source>
</evidence>
<keyword evidence="3" id="KW-0233">DNA recombination</keyword>
<dbReference type="Proteomes" id="UP000392867">
    <property type="component" value="Unassembled WGS sequence"/>
</dbReference>
<dbReference type="InterPro" id="IPR038109">
    <property type="entry name" value="DNA_bind_recomb_sf"/>
</dbReference>
<dbReference type="RefSeq" id="WP_001391527.1">
    <property type="nucleotide sequence ID" value="NZ_CP075472.1"/>
</dbReference>
<dbReference type="InterPro" id="IPR025827">
    <property type="entry name" value="Zn_ribbon_recom_dom"/>
</dbReference>